<name>A0A256G6A9_9HYPH</name>
<proteinExistence type="predicted"/>
<comment type="caution">
    <text evidence="1">The sequence shown here is derived from an EMBL/GenBank/DDBJ whole genome shotgun (WGS) entry which is preliminary data.</text>
</comment>
<organism evidence="1 2">
    <name type="scientific">Brucella pseudogrignonensis</name>
    <dbReference type="NCBI Taxonomy" id="419475"/>
    <lineage>
        <taxon>Bacteria</taxon>
        <taxon>Pseudomonadati</taxon>
        <taxon>Pseudomonadota</taxon>
        <taxon>Alphaproteobacteria</taxon>
        <taxon>Hyphomicrobiales</taxon>
        <taxon>Brucellaceae</taxon>
        <taxon>Brucella/Ochrobactrum group</taxon>
        <taxon>Brucella</taxon>
    </lineage>
</organism>
<keyword evidence="2" id="KW-1185">Reference proteome</keyword>
<gene>
    <name evidence="1" type="ORF">CEV34_4446</name>
</gene>
<dbReference type="EMBL" id="NNRM01000044">
    <property type="protein sequence ID" value="OYR22614.1"/>
    <property type="molecule type" value="Genomic_DNA"/>
</dbReference>
<reference evidence="1 2" key="1">
    <citation type="submission" date="2017-07" db="EMBL/GenBank/DDBJ databases">
        <title>Phylogenetic study on the rhizospheric bacterium Ochrobactrum sp. A44.</title>
        <authorList>
            <person name="Krzyzanowska D.M."/>
            <person name="Ossowicki A."/>
            <person name="Rajewska M."/>
            <person name="Maciag T."/>
            <person name="Kaczynski Z."/>
            <person name="Czerwicka M."/>
            <person name="Jafra S."/>
        </authorList>
    </citation>
    <scope>NUCLEOTIDE SEQUENCE [LARGE SCALE GENOMIC DNA]</scope>
    <source>
        <strain evidence="1 2">CCUG 30717</strain>
    </source>
</reference>
<evidence type="ECO:0000313" key="1">
    <source>
        <dbReference type="EMBL" id="OYR22614.1"/>
    </source>
</evidence>
<evidence type="ECO:0000313" key="2">
    <source>
        <dbReference type="Proteomes" id="UP000216188"/>
    </source>
</evidence>
<sequence length="42" mass="4731">MRGVIEVLILQPAQISHRPALLSWIDATMLELKGTYLLPMNP</sequence>
<dbReference type="Proteomes" id="UP000216188">
    <property type="component" value="Unassembled WGS sequence"/>
</dbReference>
<protein>
    <submittedName>
        <fullName evidence="1">Uncharacterized protein</fullName>
    </submittedName>
</protein>
<accession>A0A256G6A9</accession>
<dbReference type="AlphaFoldDB" id="A0A256G6A9"/>